<dbReference type="EMBL" id="CP023284">
    <property type="protein sequence ID" value="ATA53912.1"/>
    <property type="molecule type" value="Genomic_DNA"/>
</dbReference>
<dbReference type="InterPro" id="IPR014875">
    <property type="entry name" value="Mor_transcription_activator"/>
</dbReference>
<dbReference type="AlphaFoldDB" id="A0A250DI37"/>
<evidence type="ECO:0000259" key="1">
    <source>
        <dbReference type="Pfam" id="PF08765"/>
    </source>
</evidence>
<evidence type="ECO:0000313" key="2">
    <source>
        <dbReference type="EMBL" id="ATA53912.1"/>
    </source>
</evidence>
<dbReference type="Gene3D" id="1.10.10.60">
    <property type="entry name" value="Homeodomain-like"/>
    <property type="match status" value="1"/>
</dbReference>
<sequence>MTEPLDHDEPLAIIEEEARAMAQCFGVAAPDEAAASLIDRILLRLGGAHIYVPKRRARSRRRDRAELQSRFNGSNLFELAKEFGMTPRHLRRILAGERER</sequence>
<dbReference type="Pfam" id="PF08765">
    <property type="entry name" value="Mor"/>
    <property type="match status" value="1"/>
</dbReference>
<gene>
    <name evidence="2" type="ORF">CKY39_12295</name>
</gene>
<dbReference type="Proteomes" id="UP000217154">
    <property type="component" value="Chromosome"/>
</dbReference>
<organism evidence="2 3">
    <name type="scientific">Variovorax boronicumulans</name>
    <dbReference type="NCBI Taxonomy" id="436515"/>
    <lineage>
        <taxon>Bacteria</taxon>
        <taxon>Pseudomonadati</taxon>
        <taxon>Pseudomonadota</taxon>
        <taxon>Betaproteobacteria</taxon>
        <taxon>Burkholderiales</taxon>
        <taxon>Comamonadaceae</taxon>
        <taxon>Variovorax</taxon>
    </lineage>
</organism>
<accession>A0A250DI37</accession>
<dbReference type="SUPFAM" id="SSF46689">
    <property type="entry name" value="Homeodomain-like"/>
    <property type="match status" value="1"/>
</dbReference>
<reference evidence="2 3" key="1">
    <citation type="submission" date="2017-09" db="EMBL/GenBank/DDBJ databases">
        <title>The diverse metabolic capabilities of V. boronicumulans make it an excellent choice for continued studies on novel biodegradation.</title>
        <authorList>
            <person name="Sun S."/>
        </authorList>
    </citation>
    <scope>NUCLEOTIDE SEQUENCE [LARGE SCALE GENOMIC DNA]</scope>
    <source>
        <strain evidence="2 3">J1</strain>
    </source>
</reference>
<dbReference type="RefSeq" id="WP_095744653.1">
    <property type="nucleotide sequence ID" value="NZ_CP023284.1"/>
</dbReference>
<protein>
    <recommendedName>
        <fullName evidence="1">Mor transcription activator domain-containing protein</fullName>
    </recommendedName>
</protein>
<dbReference type="KEGG" id="vbo:CKY39_12295"/>
<name>A0A250DI37_9BURK</name>
<proteinExistence type="predicted"/>
<dbReference type="InterPro" id="IPR009057">
    <property type="entry name" value="Homeodomain-like_sf"/>
</dbReference>
<evidence type="ECO:0000313" key="3">
    <source>
        <dbReference type="Proteomes" id="UP000217154"/>
    </source>
</evidence>
<feature type="domain" description="Mor transcription activator" evidence="1">
    <location>
        <begin position="26"/>
        <end position="97"/>
    </location>
</feature>